<keyword evidence="2" id="KW-1185">Reference proteome</keyword>
<name>A0ABR0NQJ6_GOSAR</name>
<proteinExistence type="predicted"/>
<dbReference type="Proteomes" id="UP001358586">
    <property type="component" value="Chromosome 9"/>
</dbReference>
<sequence length="77" mass="8535">MVVNLENEKKSNECQKMMEVDNDEVESEHVSKELNIEGAVVTDNVMERALKNVRDMGLVVVEDVLEVSNDGGIKNGS</sequence>
<comment type="caution">
    <text evidence="1">The sequence shown here is derived from an EMBL/GenBank/DDBJ whole genome shotgun (WGS) entry which is preliminary data.</text>
</comment>
<accession>A0ABR0NQJ6</accession>
<reference evidence="1 2" key="1">
    <citation type="submission" date="2023-03" db="EMBL/GenBank/DDBJ databases">
        <title>WGS of Gossypium arboreum.</title>
        <authorList>
            <person name="Yu D."/>
        </authorList>
    </citation>
    <scope>NUCLEOTIDE SEQUENCE [LARGE SCALE GENOMIC DNA]</scope>
    <source>
        <tissue evidence="1">Leaf</tissue>
    </source>
</reference>
<protein>
    <submittedName>
        <fullName evidence="1">Uncharacterized protein</fullName>
    </submittedName>
</protein>
<dbReference type="EMBL" id="JARKNE010000009">
    <property type="protein sequence ID" value="KAK5802523.1"/>
    <property type="molecule type" value="Genomic_DNA"/>
</dbReference>
<evidence type="ECO:0000313" key="1">
    <source>
        <dbReference type="EMBL" id="KAK5802523.1"/>
    </source>
</evidence>
<evidence type="ECO:0000313" key="2">
    <source>
        <dbReference type="Proteomes" id="UP001358586"/>
    </source>
</evidence>
<organism evidence="1 2">
    <name type="scientific">Gossypium arboreum</name>
    <name type="common">Tree cotton</name>
    <name type="synonym">Gossypium nanking</name>
    <dbReference type="NCBI Taxonomy" id="29729"/>
    <lineage>
        <taxon>Eukaryota</taxon>
        <taxon>Viridiplantae</taxon>
        <taxon>Streptophyta</taxon>
        <taxon>Embryophyta</taxon>
        <taxon>Tracheophyta</taxon>
        <taxon>Spermatophyta</taxon>
        <taxon>Magnoliopsida</taxon>
        <taxon>eudicotyledons</taxon>
        <taxon>Gunneridae</taxon>
        <taxon>Pentapetalae</taxon>
        <taxon>rosids</taxon>
        <taxon>malvids</taxon>
        <taxon>Malvales</taxon>
        <taxon>Malvaceae</taxon>
        <taxon>Malvoideae</taxon>
        <taxon>Gossypium</taxon>
    </lineage>
</organism>
<gene>
    <name evidence="1" type="ORF">PVK06_030123</name>
</gene>